<accession>A0A0F9SGL1</accession>
<dbReference type="EMBL" id="LAZR01000659">
    <property type="protein sequence ID" value="KKN61402.1"/>
    <property type="molecule type" value="Genomic_DNA"/>
</dbReference>
<gene>
    <name evidence="1" type="ORF">LCGC14_0522140</name>
</gene>
<organism evidence="1">
    <name type="scientific">marine sediment metagenome</name>
    <dbReference type="NCBI Taxonomy" id="412755"/>
    <lineage>
        <taxon>unclassified sequences</taxon>
        <taxon>metagenomes</taxon>
        <taxon>ecological metagenomes</taxon>
    </lineage>
</organism>
<reference evidence="1" key="1">
    <citation type="journal article" date="2015" name="Nature">
        <title>Complex archaea that bridge the gap between prokaryotes and eukaryotes.</title>
        <authorList>
            <person name="Spang A."/>
            <person name="Saw J.H."/>
            <person name="Jorgensen S.L."/>
            <person name="Zaremba-Niedzwiedzka K."/>
            <person name="Martijn J."/>
            <person name="Lind A.E."/>
            <person name="van Eijk R."/>
            <person name="Schleper C."/>
            <person name="Guy L."/>
            <person name="Ettema T.J."/>
        </authorList>
    </citation>
    <scope>NUCLEOTIDE SEQUENCE</scope>
</reference>
<protein>
    <submittedName>
        <fullName evidence="1">Uncharacterized protein</fullName>
    </submittedName>
</protein>
<name>A0A0F9SGL1_9ZZZZ</name>
<sequence length="98" mass="11221">MIDNLPPGSITMSGWNILVIEYQGKLIEKFLGYSHEDNHFRLSSQVLEYDPETNTGKTESGSKYFFRDKPGSLHPLALSYFEQISTYDEVSVHLKFEG</sequence>
<proteinExistence type="predicted"/>
<evidence type="ECO:0000313" key="1">
    <source>
        <dbReference type="EMBL" id="KKN61402.1"/>
    </source>
</evidence>
<dbReference type="AlphaFoldDB" id="A0A0F9SGL1"/>
<comment type="caution">
    <text evidence="1">The sequence shown here is derived from an EMBL/GenBank/DDBJ whole genome shotgun (WGS) entry which is preliminary data.</text>
</comment>